<dbReference type="AlphaFoldDB" id="A0A9Q1CHL5"/>
<protein>
    <submittedName>
        <fullName evidence="7">Peripherin-2</fullName>
    </submittedName>
</protein>
<keyword evidence="8" id="KW-1185">Reference proteome</keyword>
<evidence type="ECO:0000256" key="3">
    <source>
        <dbReference type="ARBA" id="ARBA00022989"/>
    </source>
</evidence>
<proteinExistence type="predicted"/>
<dbReference type="EMBL" id="JAIZAY010000003">
    <property type="protein sequence ID" value="KAJ8045085.1"/>
    <property type="molecule type" value="Genomic_DNA"/>
</dbReference>
<dbReference type="InterPro" id="IPR008952">
    <property type="entry name" value="Tetraspanin_EC2_sf"/>
</dbReference>
<evidence type="ECO:0000256" key="4">
    <source>
        <dbReference type="ARBA" id="ARBA00023136"/>
    </source>
</evidence>
<reference evidence="7" key="1">
    <citation type="submission" date="2021-10" db="EMBL/GenBank/DDBJ databases">
        <title>Tropical sea cucumber genome reveals ecological adaptation and Cuvierian tubules defense mechanism.</title>
        <authorList>
            <person name="Chen T."/>
        </authorList>
    </citation>
    <scope>NUCLEOTIDE SEQUENCE</scope>
    <source>
        <strain evidence="7">Nanhai2018</strain>
        <tissue evidence="7">Muscle</tissue>
    </source>
</reference>
<feature type="compositionally biased region" description="Low complexity" evidence="5">
    <location>
        <begin position="289"/>
        <end position="300"/>
    </location>
</feature>
<name>A0A9Q1CHL5_HOLLE</name>
<comment type="subcellular location">
    <subcellularLocation>
        <location evidence="1">Membrane</location>
        <topology evidence="1">Multi-pass membrane protein</topology>
    </subcellularLocation>
</comment>
<evidence type="ECO:0000256" key="5">
    <source>
        <dbReference type="SAM" id="MobiDB-lite"/>
    </source>
</evidence>
<dbReference type="CDD" id="cd03162">
    <property type="entry name" value="peripherin_like_LEL"/>
    <property type="match status" value="1"/>
</dbReference>
<evidence type="ECO:0000256" key="1">
    <source>
        <dbReference type="ARBA" id="ARBA00004141"/>
    </source>
</evidence>
<dbReference type="PANTHER" id="PTHR19282:SF549">
    <property type="entry name" value="TETRASPANIN"/>
    <property type="match status" value="1"/>
</dbReference>
<organism evidence="7 8">
    <name type="scientific">Holothuria leucospilota</name>
    <name type="common">Black long sea cucumber</name>
    <name type="synonym">Mertensiothuria leucospilota</name>
    <dbReference type="NCBI Taxonomy" id="206669"/>
    <lineage>
        <taxon>Eukaryota</taxon>
        <taxon>Metazoa</taxon>
        <taxon>Echinodermata</taxon>
        <taxon>Eleutherozoa</taxon>
        <taxon>Echinozoa</taxon>
        <taxon>Holothuroidea</taxon>
        <taxon>Aspidochirotacea</taxon>
        <taxon>Aspidochirotida</taxon>
        <taxon>Holothuriidae</taxon>
        <taxon>Holothuria</taxon>
    </lineage>
</organism>
<dbReference type="FunFam" id="1.10.1450.10:FF:000061">
    <property type="entry name" value="KRR1 small subunit processome component homolog-like protein"/>
    <property type="match status" value="1"/>
</dbReference>
<comment type="caution">
    <text evidence="7">The sequence shown here is derived from an EMBL/GenBank/DDBJ whole genome shotgun (WGS) entry which is preliminary data.</text>
</comment>
<dbReference type="InterPro" id="IPR000830">
    <property type="entry name" value="Peripherin/rom-1"/>
</dbReference>
<dbReference type="PRINTS" id="PR00218">
    <property type="entry name" value="PERIPHERNRDS"/>
</dbReference>
<feature type="compositionally biased region" description="Basic residues" evidence="5">
    <location>
        <begin position="362"/>
        <end position="385"/>
    </location>
</feature>
<sequence>MILIGLLVINIHLTGMFYQNLNVHKTGIEEKYARSVCLALLNLILFSTGTMCFIHQNHLRNSFHEGLLSAMSKYSENDTVKVEIDTLQIEFTCCGNEGYEDWFDIQWINSIYLNLDDKRVRSKMTNGKFLNDDVPFSCCNPYSIRPCIHHHVHDDMFHYNYDHRTGLTLHSVGCKESLMGYFSRRLQYLGAIVFLVFLIEMAILCGLRLLQTSIALAEDLGDSEATTMGYLFNFNGTPPYKKKVKDIEDIEEDDSDFLDDSTFDEEDFEEEIDNTQTATGPGYENFPLQGGQQQGHPQNQTNKGAPMDPQGSEGKEKSSPEKSAKDSSGLSRKETKKGSTKDSMKKRSTKRKASPKSSPTKSMKKGKKKLTRSVKKGSSKGKSLKQKGVFRGIKR</sequence>
<evidence type="ECO:0000256" key="6">
    <source>
        <dbReference type="SAM" id="Phobius"/>
    </source>
</evidence>
<dbReference type="InterPro" id="IPR042026">
    <property type="entry name" value="Peripherin_LEL"/>
</dbReference>
<dbReference type="Proteomes" id="UP001152320">
    <property type="component" value="Chromosome 3"/>
</dbReference>
<gene>
    <name evidence="7" type="ORF">HOLleu_08016</name>
</gene>
<dbReference type="PANTHER" id="PTHR19282">
    <property type="entry name" value="TETRASPANIN"/>
    <property type="match status" value="1"/>
</dbReference>
<accession>A0A9Q1CHL5</accession>
<feature type="transmembrane region" description="Helical" evidence="6">
    <location>
        <begin position="32"/>
        <end position="54"/>
    </location>
</feature>
<feature type="transmembrane region" description="Helical" evidence="6">
    <location>
        <begin position="188"/>
        <end position="210"/>
    </location>
</feature>
<keyword evidence="2 6" id="KW-0812">Transmembrane</keyword>
<dbReference type="GO" id="GO:0005886">
    <property type="term" value="C:plasma membrane"/>
    <property type="evidence" value="ECO:0007669"/>
    <property type="project" value="TreeGrafter"/>
</dbReference>
<dbReference type="OrthoDB" id="9836210at2759"/>
<dbReference type="GO" id="GO:0007601">
    <property type="term" value="P:visual perception"/>
    <property type="evidence" value="ECO:0007669"/>
    <property type="project" value="InterPro"/>
</dbReference>
<keyword evidence="3 6" id="KW-1133">Transmembrane helix</keyword>
<evidence type="ECO:0000256" key="2">
    <source>
        <dbReference type="ARBA" id="ARBA00022692"/>
    </source>
</evidence>
<dbReference type="Pfam" id="PF00335">
    <property type="entry name" value="Tetraspanin"/>
    <property type="match status" value="1"/>
</dbReference>
<dbReference type="SUPFAM" id="SSF48652">
    <property type="entry name" value="Tetraspanin"/>
    <property type="match status" value="1"/>
</dbReference>
<evidence type="ECO:0000313" key="8">
    <source>
        <dbReference type="Proteomes" id="UP001152320"/>
    </source>
</evidence>
<feature type="region of interest" description="Disordered" evidence="5">
    <location>
        <begin position="266"/>
        <end position="395"/>
    </location>
</feature>
<dbReference type="Gene3D" id="1.10.1450.10">
    <property type="entry name" value="Tetraspanin"/>
    <property type="match status" value="1"/>
</dbReference>
<evidence type="ECO:0000313" key="7">
    <source>
        <dbReference type="EMBL" id="KAJ8045085.1"/>
    </source>
</evidence>
<feature type="compositionally biased region" description="Basic and acidic residues" evidence="5">
    <location>
        <begin position="313"/>
        <end position="345"/>
    </location>
</feature>
<dbReference type="InterPro" id="IPR018499">
    <property type="entry name" value="Tetraspanin/Peripherin"/>
</dbReference>
<keyword evidence="4 6" id="KW-0472">Membrane</keyword>